<evidence type="ECO:0008006" key="10">
    <source>
        <dbReference type="Google" id="ProtNLM"/>
    </source>
</evidence>
<evidence type="ECO:0000313" key="9">
    <source>
        <dbReference type="Proteomes" id="UP001302367"/>
    </source>
</evidence>
<dbReference type="PANTHER" id="PTHR31002:SF34">
    <property type="entry name" value="CELL WALL PROTEIN CWP1-RELATED"/>
    <property type="match status" value="1"/>
</dbReference>
<dbReference type="InterPro" id="IPR056826">
    <property type="entry name" value="Agd3_CE"/>
</dbReference>
<evidence type="ECO:0000259" key="3">
    <source>
        <dbReference type="Pfam" id="PF25115"/>
    </source>
</evidence>
<dbReference type="SUPFAM" id="SSF88713">
    <property type="entry name" value="Glycoside hydrolase/deacetylase"/>
    <property type="match status" value="1"/>
</dbReference>
<dbReference type="GO" id="GO:0005975">
    <property type="term" value="P:carbohydrate metabolic process"/>
    <property type="evidence" value="ECO:0007669"/>
    <property type="project" value="InterPro"/>
</dbReference>
<dbReference type="Proteomes" id="UP000230605">
    <property type="component" value="Chromosome 5"/>
</dbReference>
<feature type="compositionally biased region" description="Low complexity" evidence="1">
    <location>
        <begin position="91"/>
        <end position="135"/>
    </location>
</feature>
<dbReference type="InterPro" id="IPR011330">
    <property type="entry name" value="Glyco_hydro/deAcase_b/a-brl"/>
</dbReference>
<dbReference type="Pfam" id="PF25116">
    <property type="entry name" value="CBM87_Agd3"/>
    <property type="match status" value="1"/>
</dbReference>
<feature type="domain" description="Agd3 deacetylase" evidence="3">
    <location>
        <begin position="376"/>
        <end position="741"/>
    </location>
</feature>
<reference evidence="6 8" key="1">
    <citation type="submission" date="2015-10" db="EMBL/GenBank/DDBJ databases">
        <title>The cercosporin biosynthetic gene cluster was horizontally transferred to several fungal lineages and shown to be expanded in Cercospora beticola based on microsynteny with recipient genomes.</title>
        <authorList>
            <person name="De Jonge R."/>
            <person name="Ebert M.K."/>
            <person name="Suttle J.C."/>
            <person name="Jurick Ii W.M."/>
            <person name="Secor G.A."/>
            <person name="Thomma B.P."/>
            <person name="Van De Peer Y."/>
            <person name="Bolton M.D."/>
        </authorList>
    </citation>
    <scope>NUCLEOTIDE SEQUENCE [LARGE SCALE GENOMIC DNA]</scope>
    <source>
        <strain evidence="6 8">09-40</strain>
    </source>
</reference>
<dbReference type="InterPro" id="IPR056825">
    <property type="entry name" value="Agd3_C"/>
</dbReference>
<proteinExistence type="predicted"/>
<gene>
    <name evidence="6" type="ORF">CB0940_07524</name>
    <name evidence="7" type="ORF">RHO25_008123</name>
</gene>
<evidence type="ECO:0000259" key="4">
    <source>
        <dbReference type="Pfam" id="PF25116"/>
    </source>
</evidence>
<dbReference type="Proteomes" id="UP001302367">
    <property type="component" value="Chromosome 5"/>
</dbReference>
<dbReference type="EMBL" id="CP134188">
    <property type="protein sequence ID" value="WPB03484.1"/>
    <property type="molecule type" value="Genomic_DNA"/>
</dbReference>
<keyword evidence="2" id="KW-0732">Signal</keyword>
<feature type="domain" description="Agd3 C-terminal" evidence="5">
    <location>
        <begin position="745"/>
        <end position="810"/>
    </location>
</feature>
<evidence type="ECO:0000313" key="6">
    <source>
        <dbReference type="EMBL" id="PIA89521.1"/>
    </source>
</evidence>
<evidence type="ECO:0000259" key="5">
    <source>
        <dbReference type="Pfam" id="PF25117"/>
    </source>
</evidence>
<dbReference type="OrthoDB" id="2113314at2759"/>
<reference evidence="7 9" key="2">
    <citation type="submission" date="2023-09" db="EMBL/GenBank/DDBJ databases">
        <title>Complete-Gapless Cercospora beticola genome.</title>
        <authorList>
            <person name="Wyatt N.A."/>
            <person name="Spanner R.E."/>
            <person name="Bolton M.D."/>
        </authorList>
    </citation>
    <scope>NUCLEOTIDE SEQUENCE [LARGE SCALE GENOMIC DNA]</scope>
    <source>
        <strain evidence="7">Cb09-40</strain>
    </source>
</reference>
<evidence type="ECO:0000256" key="1">
    <source>
        <dbReference type="SAM" id="MobiDB-lite"/>
    </source>
</evidence>
<dbReference type="AlphaFoldDB" id="A0A2G5HAH8"/>
<protein>
    <recommendedName>
        <fullName evidence="10">Extracellular serine-rich protein</fullName>
    </recommendedName>
</protein>
<evidence type="ECO:0000313" key="7">
    <source>
        <dbReference type="EMBL" id="WPB03484.1"/>
    </source>
</evidence>
<name>A0A2G5HAH8_CERBT</name>
<evidence type="ECO:0000313" key="8">
    <source>
        <dbReference type="Proteomes" id="UP000230605"/>
    </source>
</evidence>
<dbReference type="Pfam" id="PF25115">
    <property type="entry name" value="Agd3_CE"/>
    <property type="match status" value="1"/>
</dbReference>
<evidence type="ECO:0000256" key="2">
    <source>
        <dbReference type="SAM" id="SignalP"/>
    </source>
</evidence>
<keyword evidence="9" id="KW-1185">Reference proteome</keyword>
<dbReference type="InterPro" id="IPR056827">
    <property type="entry name" value="CBM87_Agd3"/>
</dbReference>
<dbReference type="InterPro" id="IPR050788">
    <property type="entry name" value="Yeast_SRP1/TIP1_CWP"/>
</dbReference>
<accession>A0A2G5HAH8</accession>
<feature type="signal peptide" evidence="2">
    <location>
        <begin position="1"/>
        <end position="19"/>
    </location>
</feature>
<dbReference type="PANTHER" id="PTHR31002">
    <property type="entry name" value="SERIPAUPERIN"/>
    <property type="match status" value="1"/>
</dbReference>
<feature type="domain" description="Agd3 CBM87" evidence="4">
    <location>
        <begin position="145"/>
        <end position="362"/>
    </location>
</feature>
<dbReference type="EMBL" id="LKMD01000108">
    <property type="protein sequence ID" value="PIA89521.1"/>
    <property type="molecule type" value="Genomic_DNA"/>
</dbReference>
<sequence>MLINRLLHLAILSAGVAEGQRTTTTRTTTVRTTSTSTTLTASNTRYGCGCVSPTNSLRSTSRSGITTITTTLQPSATFACNCRSTGLVSTTRSSTTRTSSTRTSSTRSATTSSSSSVIASSSSSATSSGPSLTPSQNATVGGQTVKNTILVLARNSIDAELAYSGFQGYGIPYEVLLVPQSGVSLPTLNSSATEGNYGGFIIVSELSYQNSAGNWVSGLTDAQFTAIYNYQKAFGVRMTRLDTYPWSAFGAVSLGTSGGCCDYNVEQQISFTNTSGFSTANVKTDAGMSTKAIWHYPAQITDPKTTWEIASFGPSSDGKFSSKSTAAVINDFDGRQQMVFFTGWASEWSATSTYLQHAYIHWMTRGLFVGARKIYLAGQIDDVHLRTQTYSPLNNYYRSDPQDYRMHAEWQDDLNSRLPAGSNFFLELGHNGNGDIIAATNGTNNGAVCKPNTAIYYIPNDSTALEYQKPLGTGKSVWPTTPTNYTWTVACASKDALAEWFMDPINRDHFAHVSHTFTHLHQNNATYDDIYKEILFNKVWMEQLGISKAKNYSPGGLIPPAITGLHNGDAMRAWADNGIISAVGDNSRPVLRNTKSDMLPLISTTANNGFDGMVILPRWPTKIYYDCDTPDCTTKEWTDLFGGTGSFTDLMESEKSITTRYLMGLHHDLYMFHQANMRVHDLPVATVGSQTRQMSLVQIWVEIVTQEMARLTNWPIVTLKHDDIAQKFLQRMAREQCEPNLVYRYNQDGSRITGVTVSAKGNSCSAPIPVTFPGAASGASATDDKLGSEPLIKWVTLSGSTQTYTLATPVPVRA</sequence>
<organism evidence="6 8">
    <name type="scientific">Cercospora beticola</name>
    <name type="common">Sugarbeet leaf spot fungus</name>
    <dbReference type="NCBI Taxonomy" id="122368"/>
    <lineage>
        <taxon>Eukaryota</taxon>
        <taxon>Fungi</taxon>
        <taxon>Dikarya</taxon>
        <taxon>Ascomycota</taxon>
        <taxon>Pezizomycotina</taxon>
        <taxon>Dothideomycetes</taxon>
        <taxon>Dothideomycetidae</taxon>
        <taxon>Mycosphaerellales</taxon>
        <taxon>Mycosphaerellaceae</taxon>
        <taxon>Cercospora</taxon>
    </lineage>
</organism>
<feature type="region of interest" description="Disordered" evidence="1">
    <location>
        <begin position="91"/>
        <end position="140"/>
    </location>
</feature>
<dbReference type="Pfam" id="PF25117">
    <property type="entry name" value="Agd3_C"/>
    <property type="match status" value="1"/>
</dbReference>
<feature type="chain" id="PRO_5013787834" description="Extracellular serine-rich protein" evidence="2">
    <location>
        <begin position="20"/>
        <end position="814"/>
    </location>
</feature>